<feature type="transmembrane region" description="Helical" evidence="5">
    <location>
        <begin position="107"/>
        <end position="128"/>
    </location>
</feature>
<evidence type="ECO:0000313" key="8">
    <source>
        <dbReference type="Proteomes" id="UP000009134"/>
    </source>
</evidence>
<keyword evidence="8" id="KW-1185">Reference proteome</keyword>
<name>Q2GBE1_NOVAD</name>
<dbReference type="KEGG" id="nar:Saro_0384"/>
<dbReference type="GO" id="GO:0006874">
    <property type="term" value="P:intracellular calcium ion homeostasis"/>
    <property type="evidence" value="ECO:0007669"/>
    <property type="project" value="TreeGrafter"/>
</dbReference>
<proteinExistence type="predicted"/>
<dbReference type="HOGENOM" id="CLU_007948_2_1_5"/>
<keyword evidence="3 5" id="KW-1133">Transmembrane helix</keyword>
<organism evidence="7 8">
    <name type="scientific">Novosphingobium aromaticivorans (strain ATCC 700278 / DSM 12444 / CCUG 56034 / CIP 105152 / NBRC 16084 / F199)</name>
    <dbReference type="NCBI Taxonomy" id="279238"/>
    <lineage>
        <taxon>Bacteria</taxon>
        <taxon>Pseudomonadati</taxon>
        <taxon>Pseudomonadota</taxon>
        <taxon>Alphaproteobacteria</taxon>
        <taxon>Sphingomonadales</taxon>
        <taxon>Sphingomonadaceae</taxon>
        <taxon>Novosphingobium</taxon>
    </lineage>
</organism>
<keyword evidence="4 5" id="KW-0472">Membrane</keyword>
<dbReference type="PANTHER" id="PTHR10846:SF8">
    <property type="entry name" value="INNER MEMBRANE PROTEIN YRBG"/>
    <property type="match status" value="1"/>
</dbReference>
<evidence type="ECO:0000256" key="1">
    <source>
        <dbReference type="ARBA" id="ARBA00004141"/>
    </source>
</evidence>
<reference evidence="8" key="1">
    <citation type="submission" date="2006-01" db="EMBL/GenBank/DDBJ databases">
        <title>Complete sequence of Novosphingobium aromaticivorans DSM 12444.</title>
        <authorList>
            <consortium name="US DOE Joint Genome Institute"/>
            <person name="Copeland A."/>
            <person name="Lucas S."/>
            <person name="Lapidus A."/>
            <person name="Barry K."/>
            <person name="Detter J.C."/>
            <person name="Glavina T."/>
            <person name="Hammon N."/>
            <person name="Israni S."/>
            <person name="Pitluck S."/>
            <person name="Chain P."/>
            <person name="Malfatti S."/>
            <person name="Shin M."/>
            <person name="Vergez L."/>
            <person name="Schmutz J."/>
            <person name="Larimer F."/>
            <person name="Land M."/>
            <person name="Kyrpides N."/>
            <person name="Ivanova N."/>
            <person name="Fredrickson J."/>
            <person name="Balkwill D."/>
            <person name="Romine M.F."/>
            <person name="Richardson P."/>
        </authorList>
    </citation>
    <scope>NUCLEOTIDE SEQUENCE [LARGE SCALE GENOMIC DNA]</scope>
    <source>
        <strain evidence="8">ATCC 700278 / DSM 12444 / CCUG 56034 / CIP 105152 / NBRC 16084 / F199</strain>
    </source>
</reference>
<dbReference type="GO" id="GO:0005886">
    <property type="term" value="C:plasma membrane"/>
    <property type="evidence" value="ECO:0007669"/>
    <property type="project" value="TreeGrafter"/>
</dbReference>
<dbReference type="GO" id="GO:0008273">
    <property type="term" value="F:calcium, potassium:sodium antiporter activity"/>
    <property type="evidence" value="ECO:0007669"/>
    <property type="project" value="TreeGrafter"/>
</dbReference>
<feature type="transmembrane region" description="Helical" evidence="5">
    <location>
        <begin position="187"/>
        <end position="206"/>
    </location>
</feature>
<feature type="transmembrane region" description="Helical" evidence="5">
    <location>
        <begin position="6"/>
        <end position="26"/>
    </location>
</feature>
<feature type="domain" description="Sodium/calcium exchanger membrane region" evidence="6">
    <location>
        <begin position="189"/>
        <end position="331"/>
    </location>
</feature>
<evidence type="ECO:0000313" key="7">
    <source>
        <dbReference type="EMBL" id="ABD24832.1"/>
    </source>
</evidence>
<gene>
    <name evidence="7" type="ordered locus">Saro_0384</name>
</gene>
<protein>
    <submittedName>
        <fullName evidence="7">Sodium/calcium exchanger membrane region</fullName>
    </submittedName>
</protein>
<dbReference type="RefSeq" id="WP_011444046.1">
    <property type="nucleotide sequence ID" value="NC_007794.1"/>
</dbReference>
<dbReference type="GO" id="GO:0005262">
    <property type="term" value="F:calcium channel activity"/>
    <property type="evidence" value="ECO:0007669"/>
    <property type="project" value="TreeGrafter"/>
</dbReference>
<feature type="transmembrane region" description="Helical" evidence="5">
    <location>
        <begin position="140"/>
        <end position="159"/>
    </location>
</feature>
<dbReference type="STRING" id="279238.Saro_0384"/>
<feature type="transmembrane region" description="Helical" evidence="5">
    <location>
        <begin position="218"/>
        <end position="240"/>
    </location>
</feature>
<feature type="transmembrane region" description="Helical" evidence="5">
    <location>
        <begin position="42"/>
        <end position="66"/>
    </location>
</feature>
<evidence type="ECO:0000256" key="5">
    <source>
        <dbReference type="SAM" id="Phobius"/>
    </source>
</evidence>
<evidence type="ECO:0000259" key="6">
    <source>
        <dbReference type="Pfam" id="PF01699"/>
    </source>
</evidence>
<comment type="subcellular location">
    <subcellularLocation>
        <location evidence="1">Membrane</location>
        <topology evidence="1">Multi-pass membrane protein</topology>
    </subcellularLocation>
</comment>
<accession>Q2GBE1</accession>
<dbReference type="InterPro" id="IPR044880">
    <property type="entry name" value="NCX_ion-bd_dom_sf"/>
</dbReference>
<dbReference type="eggNOG" id="COG0530">
    <property type="taxonomic scope" value="Bacteria"/>
</dbReference>
<evidence type="ECO:0000256" key="3">
    <source>
        <dbReference type="ARBA" id="ARBA00022989"/>
    </source>
</evidence>
<dbReference type="Proteomes" id="UP000009134">
    <property type="component" value="Chromosome"/>
</dbReference>
<evidence type="ECO:0000256" key="2">
    <source>
        <dbReference type="ARBA" id="ARBA00022692"/>
    </source>
</evidence>
<sequence length="336" mass="35684">MIDPALPWLKLALCSALIAFAGPALVRNGDRIAQLTGLSRSWIGLILLATATSLPELFTGVSAVTIADAPNIAVGDALGSCVFNLLMLVLLDELSRRDPVYRRIDQGHILTAGFGVILIGTVGALILLRGSGLDASVRHVSVYTPFLVLLYLIAMRAAFDFQRRVTGTLPVHETDAGMTLRQAIGRYLLAASIVVAAGIWLPFVGVDIAEQMGWQTTFVGTLLIAATTSVPELVVSISALRMGAVDMAISNLLGSNLFDVLIIAIDDIAYTNGPLLSSVSTAHAVTAFTAVIMSGIFIVALLFKPESRIRGTISWISLSLLMAYLFSAYASFLLGH</sequence>
<feature type="domain" description="Sodium/calcium exchanger membrane region" evidence="6">
    <location>
        <begin position="8"/>
        <end position="149"/>
    </location>
</feature>
<keyword evidence="2 5" id="KW-0812">Transmembrane</keyword>
<dbReference type="AlphaFoldDB" id="Q2GBE1"/>
<dbReference type="PANTHER" id="PTHR10846">
    <property type="entry name" value="SODIUM/POTASSIUM/CALCIUM EXCHANGER"/>
    <property type="match status" value="1"/>
</dbReference>
<dbReference type="InterPro" id="IPR004481">
    <property type="entry name" value="K/Na/Ca-exchanger"/>
</dbReference>
<dbReference type="InterPro" id="IPR004837">
    <property type="entry name" value="NaCa_Exmemb"/>
</dbReference>
<feature type="transmembrane region" description="Helical" evidence="5">
    <location>
        <begin position="282"/>
        <end position="303"/>
    </location>
</feature>
<evidence type="ECO:0000256" key="4">
    <source>
        <dbReference type="ARBA" id="ARBA00023136"/>
    </source>
</evidence>
<dbReference type="Gene3D" id="1.20.1420.30">
    <property type="entry name" value="NCX, central ion-binding region"/>
    <property type="match status" value="1"/>
</dbReference>
<feature type="transmembrane region" description="Helical" evidence="5">
    <location>
        <begin position="315"/>
        <end position="334"/>
    </location>
</feature>
<dbReference type="EMBL" id="CP000248">
    <property type="protein sequence ID" value="ABD24832.1"/>
    <property type="molecule type" value="Genomic_DNA"/>
</dbReference>
<dbReference type="Pfam" id="PF01699">
    <property type="entry name" value="Na_Ca_ex"/>
    <property type="match status" value="2"/>
</dbReference>
<feature type="transmembrane region" description="Helical" evidence="5">
    <location>
        <begin position="72"/>
        <end position="91"/>
    </location>
</feature>